<evidence type="ECO:0000313" key="2">
    <source>
        <dbReference type="Proteomes" id="UP000005273"/>
    </source>
</evidence>
<keyword evidence="2" id="KW-1185">Reference proteome</keyword>
<reference evidence="2" key="1">
    <citation type="submission" date="2012-09" db="EMBL/GenBank/DDBJ databases">
        <authorList>
            <person name="Weinstock G."/>
            <person name="Sodergren E."/>
            <person name="Clifton S."/>
            <person name="Fulton L."/>
            <person name="Fulton B."/>
            <person name="Courtney L."/>
            <person name="Fronick C."/>
            <person name="Harrison M."/>
            <person name="Strong C."/>
            <person name="Farmer C."/>
            <person name="Delehaunty K."/>
            <person name="Markovic C."/>
            <person name="Hall O."/>
            <person name="Minx P."/>
            <person name="Tomlinson C."/>
            <person name="Mitreva M."/>
            <person name="Nelson J."/>
            <person name="Hou S."/>
            <person name="Wollam A."/>
            <person name="Pepin K.H."/>
            <person name="Johnson M."/>
            <person name="Bhonagiri V."/>
            <person name="Nash W.E."/>
            <person name="Suruliraj S."/>
            <person name="Warren W."/>
            <person name="Chinwalla A."/>
            <person name="Mardis E.R."/>
            <person name="Wilson R.K."/>
        </authorList>
    </citation>
    <scope>NUCLEOTIDE SEQUENCE [LARGE SCALE GENOMIC DNA]</scope>
    <source>
        <strain evidence="2">OS1</strain>
    </source>
</reference>
<sequence length="288" mass="30283">MHSCALCTLGKAYSGKVKGVTLSLKKSVAIPIEVDGILPESVLGKEPVEIASFKVFVGNESADLGDVFEVKYEGDEALIFEGELKHVKGIGEGMTSGLIMVEGDAGMHLGQRMKGGTIVVNGNLEPRCCCEMSGGTVIVKGNAKAMLGSPLPGNSKGMRGGMIMVFGSVGNRVGEGMRRGLIAVTGDAGDFAGANMIAGTIVVFGKMGLNAGGGMKRGSIVSIGGTDRVLSTFGYSCLYSPTYLKLYFKYLWDRGFPITDEIFNGLYRRHVGDMSSLGKGEILILENS</sequence>
<dbReference type="SUPFAM" id="SSF69336">
    <property type="entry name" value="Alpha subunit of glutamate synthase, C-terminal domain"/>
    <property type="match status" value="1"/>
</dbReference>
<dbReference type="InterPro" id="IPR036485">
    <property type="entry name" value="Glu_synth_asu_C_sf"/>
</dbReference>
<dbReference type="InterPro" id="IPR017550">
    <property type="entry name" value="Formylmethanofuran_DH_suC"/>
</dbReference>
<name>A0A0T5X9Q2_9BACT</name>
<evidence type="ECO:0000313" key="1">
    <source>
        <dbReference type="EMBL" id="KRT34994.1"/>
    </source>
</evidence>
<dbReference type="STRING" id="592015.HMPREF1705_04252"/>
<proteinExistence type="predicted"/>
<dbReference type="EMBL" id="ACJX03000001">
    <property type="protein sequence ID" value="KRT34994.1"/>
    <property type="molecule type" value="Genomic_DNA"/>
</dbReference>
<dbReference type="GO" id="GO:0046914">
    <property type="term" value="F:transition metal ion binding"/>
    <property type="evidence" value="ECO:0007669"/>
    <property type="project" value="InterPro"/>
</dbReference>
<dbReference type="GO" id="GO:0015948">
    <property type="term" value="P:methanogenesis"/>
    <property type="evidence" value="ECO:0007669"/>
    <property type="project" value="InterPro"/>
</dbReference>
<dbReference type="eggNOG" id="COG2218">
    <property type="taxonomic scope" value="Bacteria"/>
</dbReference>
<dbReference type="RefSeq" id="WP_009202354.1">
    <property type="nucleotide sequence ID" value="NZ_ACJX03000001.1"/>
</dbReference>
<dbReference type="AlphaFoldDB" id="A0A0T5X9Q2"/>
<dbReference type="PANTHER" id="PTHR39673">
    <property type="entry name" value="TUNGSTEN FORMYLMETHANOFURAN DEHYDROGENASE, SUBUNIT C (FWDC)"/>
    <property type="match status" value="1"/>
</dbReference>
<dbReference type="Gene3D" id="2.160.20.60">
    <property type="entry name" value="Glutamate synthase, alpha subunit, C-terminal domain"/>
    <property type="match status" value="2"/>
</dbReference>
<dbReference type="OrthoDB" id="269067at2"/>
<gene>
    <name evidence="1" type="ORF">HMPREF1705_04252</name>
</gene>
<dbReference type="Proteomes" id="UP000005273">
    <property type="component" value="Unassembled WGS sequence"/>
</dbReference>
<organism evidence="1 2">
    <name type="scientific">Acetomicrobium hydrogeniformans ATCC BAA-1850</name>
    <dbReference type="NCBI Taxonomy" id="592015"/>
    <lineage>
        <taxon>Bacteria</taxon>
        <taxon>Thermotogati</taxon>
        <taxon>Synergistota</taxon>
        <taxon>Synergistia</taxon>
        <taxon>Synergistales</taxon>
        <taxon>Acetomicrobiaceae</taxon>
        <taxon>Acetomicrobium</taxon>
    </lineage>
</organism>
<dbReference type="PANTHER" id="PTHR39673:SF5">
    <property type="entry name" value="TUNGSTEN-CONTAINING FORMYLMETHANOFURAN DEHYDROGENASE 2 SUBUNIT C"/>
    <property type="match status" value="1"/>
</dbReference>
<accession>A0A0T5X9Q2</accession>
<comment type="caution">
    <text evidence="1">The sequence shown here is derived from an EMBL/GenBank/DDBJ whole genome shotgun (WGS) entry which is preliminary data.</text>
</comment>
<dbReference type="GO" id="GO:0018493">
    <property type="term" value="F:formylmethanofuran dehydrogenase activity"/>
    <property type="evidence" value="ECO:0007669"/>
    <property type="project" value="InterPro"/>
</dbReference>
<protein>
    <submittedName>
        <fullName evidence="1">Formylmethanofuran dehydrogenase subunit C</fullName>
    </submittedName>
</protein>
<dbReference type="NCBIfam" id="TIGR03122">
    <property type="entry name" value="one_C_dehyd_C"/>
    <property type="match status" value="1"/>
</dbReference>